<accession>S8BFK5</accession>
<gene>
    <name evidence="1" type="ORF">PDE_08829</name>
</gene>
<evidence type="ECO:0000313" key="1">
    <source>
        <dbReference type="EMBL" id="EPS33867.1"/>
    </source>
</evidence>
<evidence type="ECO:0000313" key="2">
    <source>
        <dbReference type="Proteomes" id="UP000019376"/>
    </source>
</evidence>
<name>S8BFK5_PENO1</name>
<protein>
    <submittedName>
        <fullName evidence="1">Uncharacterized protein</fullName>
    </submittedName>
</protein>
<dbReference type="HOGENOM" id="CLU_1982342_0_0_1"/>
<sequence>MDESVKAAFCEDFDEYSKEDSGLEYFLLLATSLNEGCLYMGRYVHYQVIEQKMTGQPATEAFSNLAESEKISRNGFHQSCFDDTCLTRGTGGRYTDHLMCQLIASDETLTRVLQEAYVLGKPLNDG</sequence>
<dbReference type="EMBL" id="KB644415">
    <property type="protein sequence ID" value="EPS33867.1"/>
    <property type="molecule type" value="Genomic_DNA"/>
</dbReference>
<reference evidence="1 2" key="1">
    <citation type="journal article" date="2013" name="PLoS ONE">
        <title>Genomic and secretomic analyses reveal unique features of the lignocellulolytic enzyme system of Penicillium decumbens.</title>
        <authorList>
            <person name="Liu G."/>
            <person name="Zhang L."/>
            <person name="Wei X."/>
            <person name="Zou G."/>
            <person name="Qin Y."/>
            <person name="Ma L."/>
            <person name="Li J."/>
            <person name="Zheng H."/>
            <person name="Wang S."/>
            <person name="Wang C."/>
            <person name="Xun L."/>
            <person name="Zhao G.-P."/>
            <person name="Zhou Z."/>
            <person name="Qu Y."/>
        </authorList>
    </citation>
    <scope>NUCLEOTIDE SEQUENCE [LARGE SCALE GENOMIC DNA]</scope>
    <source>
        <strain evidence="2">114-2 / CGMCC 5302</strain>
    </source>
</reference>
<dbReference type="Proteomes" id="UP000019376">
    <property type="component" value="Unassembled WGS sequence"/>
</dbReference>
<dbReference type="AlphaFoldDB" id="S8BFK5"/>
<proteinExistence type="predicted"/>
<organism evidence="1 2">
    <name type="scientific">Penicillium oxalicum (strain 114-2 / CGMCC 5302)</name>
    <name type="common">Penicillium decumbens</name>
    <dbReference type="NCBI Taxonomy" id="933388"/>
    <lineage>
        <taxon>Eukaryota</taxon>
        <taxon>Fungi</taxon>
        <taxon>Dikarya</taxon>
        <taxon>Ascomycota</taxon>
        <taxon>Pezizomycotina</taxon>
        <taxon>Eurotiomycetes</taxon>
        <taxon>Eurotiomycetidae</taxon>
        <taxon>Eurotiales</taxon>
        <taxon>Aspergillaceae</taxon>
        <taxon>Penicillium</taxon>
    </lineage>
</organism>
<keyword evidence="2" id="KW-1185">Reference proteome</keyword>